<feature type="transmembrane region" description="Helical" evidence="2">
    <location>
        <begin position="282"/>
        <end position="302"/>
    </location>
</feature>
<feature type="transmembrane region" description="Helical" evidence="2">
    <location>
        <begin position="380"/>
        <end position="399"/>
    </location>
</feature>
<dbReference type="EMBL" id="JBHSBN010000002">
    <property type="protein sequence ID" value="MFC4105320.1"/>
    <property type="molecule type" value="Genomic_DNA"/>
</dbReference>
<evidence type="ECO:0000313" key="5">
    <source>
        <dbReference type="Proteomes" id="UP001595868"/>
    </source>
</evidence>
<reference evidence="5" key="1">
    <citation type="journal article" date="2019" name="Int. J. Syst. Evol. Microbiol.">
        <title>The Global Catalogue of Microorganisms (GCM) 10K type strain sequencing project: providing services to taxonomists for standard genome sequencing and annotation.</title>
        <authorList>
            <consortium name="The Broad Institute Genomics Platform"/>
            <consortium name="The Broad Institute Genome Sequencing Center for Infectious Disease"/>
            <person name="Wu L."/>
            <person name="Ma J."/>
        </authorList>
    </citation>
    <scope>NUCLEOTIDE SEQUENCE [LARGE SCALE GENOMIC DNA]</scope>
    <source>
        <strain evidence="5">2902at01</strain>
    </source>
</reference>
<sequence>MDGSAAADAPATPVVPGKAPAPDDAPPASDAPRGPTGPDGTDGTDGVSDGAGAGRRRWGRPGPVDVLVPAGYLLFAVLLSHRLWWQPNRMVYADNDQMLFQWMLARAARAVTHLENPLYSDHLGAPDGLNLMANTSVLGLGIPLAPVTLAFGPQVTFLVILVGSLAGTATAWYLFLARRLVRSRVAAALGGLFCGFAPGMIAQACGHLHMIAQFLVPVILAVVFTPAAGRPVRRGVLLGVLVAYQVFIGEEVLVFLVLAAGLFTVAYAVADRAAARRLAVPFLGRLGVGALTAGALLAYPVWFQFFGPGHYRGLPFEPSSYVLDLSSFSAMARMSITGHDAVPGHLSPNMTEENSFFGLGLLVLCAVVTVWLWRRPMVRALAVCGVVFAVLSLGPRIRFNGRLTDLPGPYRLVADLPLIDLAVPARFPLVCVPVIAVLLALATDRVVAQPRGGPAPVRLLWTGALLAALLPLLPTPIRAKPVWPVPDFVATGEWRSYVPPGRTLVPVPPISGSEATVGMYWSAQTGLAFTAPGGYFIGPRGERDLAARWSSPDRPTSLLLERAAGTGTTQPVTDADRRQAVEDLRHWRAAIVVQGGLTYGTAVKETLDALLGPGRMISGAWVWDVRPLVDG</sequence>
<evidence type="ECO:0000313" key="4">
    <source>
        <dbReference type="EMBL" id="MFC4105320.1"/>
    </source>
</evidence>
<proteinExistence type="predicted"/>
<keyword evidence="2" id="KW-1133">Transmembrane helix</keyword>
<keyword evidence="2" id="KW-0812">Transmembrane</keyword>
<feature type="compositionally biased region" description="Low complexity" evidence="1">
    <location>
        <begin position="1"/>
        <end position="50"/>
    </location>
</feature>
<dbReference type="Proteomes" id="UP001595868">
    <property type="component" value="Unassembled WGS sequence"/>
</dbReference>
<feature type="transmembrane region" description="Helical" evidence="2">
    <location>
        <begin position="155"/>
        <end position="176"/>
    </location>
</feature>
<feature type="transmembrane region" description="Helical" evidence="2">
    <location>
        <begin position="66"/>
        <end position="85"/>
    </location>
</feature>
<evidence type="ECO:0000256" key="2">
    <source>
        <dbReference type="SAM" id="Phobius"/>
    </source>
</evidence>
<gene>
    <name evidence="4" type="ORF">ACFOX0_05115</name>
</gene>
<keyword evidence="5" id="KW-1185">Reference proteome</keyword>
<name>A0ABV8KHA0_9ACTN</name>
<feature type="transmembrane region" description="Helical" evidence="2">
    <location>
        <begin position="355"/>
        <end position="373"/>
    </location>
</feature>
<feature type="region of interest" description="Disordered" evidence="1">
    <location>
        <begin position="1"/>
        <end position="60"/>
    </location>
</feature>
<evidence type="ECO:0000256" key="1">
    <source>
        <dbReference type="SAM" id="MobiDB-lite"/>
    </source>
</evidence>
<dbReference type="Pfam" id="PF19830">
    <property type="entry name" value="DUF6311"/>
    <property type="match status" value="1"/>
</dbReference>
<feature type="transmembrane region" description="Helical" evidence="2">
    <location>
        <begin position="253"/>
        <end position="270"/>
    </location>
</feature>
<comment type="caution">
    <text evidence="4">The sequence shown here is derived from an EMBL/GenBank/DDBJ whole genome shotgun (WGS) entry which is preliminary data.</text>
</comment>
<feature type="transmembrane region" description="Helical" evidence="2">
    <location>
        <begin position="425"/>
        <end position="443"/>
    </location>
</feature>
<feature type="domain" description="DUF6311" evidence="3">
    <location>
        <begin position="76"/>
        <end position="410"/>
    </location>
</feature>
<dbReference type="RefSeq" id="WP_377542346.1">
    <property type="nucleotide sequence ID" value="NZ_JBHSBN010000002.1"/>
</dbReference>
<evidence type="ECO:0000259" key="3">
    <source>
        <dbReference type="Pfam" id="PF19830"/>
    </source>
</evidence>
<protein>
    <recommendedName>
        <fullName evidence="3">DUF6311 domain-containing protein</fullName>
    </recommendedName>
</protein>
<keyword evidence="2" id="KW-0472">Membrane</keyword>
<organism evidence="4 5">
    <name type="scientific">Micromonospora zhanjiangensis</name>
    <dbReference type="NCBI Taxonomy" id="1522057"/>
    <lineage>
        <taxon>Bacteria</taxon>
        <taxon>Bacillati</taxon>
        <taxon>Actinomycetota</taxon>
        <taxon>Actinomycetes</taxon>
        <taxon>Micromonosporales</taxon>
        <taxon>Micromonosporaceae</taxon>
        <taxon>Micromonospora</taxon>
    </lineage>
</organism>
<feature type="transmembrane region" description="Helical" evidence="2">
    <location>
        <begin position="207"/>
        <end position="224"/>
    </location>
</feature>
<accession>A0ABV8KHA0</accession>
<dbReference type="InterPro" id="IPR046278">
    <property type="entry name" value="DUF6311"/>
</dbReference>